<name>A0A4Z1KN00_9HELO</name>
<dbReference type="Proteomes" id="UP000297280">
    <property type="component" value="Unassembled WGS sequence"/>
</dbReference>
<keyword evidence="2" id="KW-1185">Reference proteome</keyword>
<protein>
    <submittedName>
        <fullName evidence="1">Uncharacterized protein</fullName>
    </submittedName>
</protein>
<dbReference type="EMBL" id="PQXO01000223">
    <property type="protein sequence ID" value="TGO87483.1"/>
    <property type="molecule type" value="Genomic_DNA"/>
</dbReference>
<gene>
    <name evidence="1" type="ORF">BPOR_0223g00100</name>
</gene>
<sequence>MQWKHHTEKDNISLNRAYSRCCAWSRDSCYFYQWLRAIRILPDDDDEDDSDPNFGTLGD</sequence>
<evidence type="ECO:0000313" key="2">
    <source>
        <dbReference type="Proteomes" id="UP000297280"/>
    </source>
</evidence>
<comment type="caution">
    <text evidence="1">The sequence shown here is derived from an EMBL/GenBank/DDBJ whole genome shotgun (WGS) entry which is preliminary data.</text>
</comment>
<evidence type="ECO:0000313" key="1">
    <source>
        <dbReference type="EMBL" id="TGO87483.1"/>
    </source>
</evidence>
<reference evidence="1 2" key="1">
    <citation type="submission" date="2017-12" db="EMBL/GenBank/DDBJ databases">
        <title>Comparative genomics of Botrytis spp.</title>
        <authorList>
            <person name="Valero-Jimenez C.A."/>
            <person name="Tapia P."/>
            <person name="Veloso J."/>
            <person name="Silva-Moreno E."/>
            <person name="Staats M."/>
            <person name="Valdes J.H."/>
            <person name="Van Kan J.A.L."/>
        </authorList>
    </citation>
    <scope>NUCLEOTIDE SEQUENCE [LARGE SCALE GENOMIC DNA]</scope>
    <source>
        <strain evidence="1 2">MUCL3349</strain>
    </source>
</reference>
<proteinExistence type="predicted"/>
<dbReference type="AlphaFoldDB" id="A0A4Z1KN00"/>
<accession>A0A4Z1KN00</accession>
<organism evidence="1 2">
    <name type="scientific">Botrytis porri</name>
    <dbReference type="NCBI Taxonomy" id="87229"/>
    <lineage>
        <taxon>Eukaryota</taxon>
        <taxon>Fungi</taxon>
        <taxon>Dikarya</taxon>
        <taxon>Ascomycota</taxon>
        <taxon>Pezizomycotina</taxon>
        <taxon>Leotiomycetes</taxon>
        <taxon>Helotiales</taxon>
        <taxon>Sclerotiniaceae</taxon>
        <taxon>Botrytis</taxon>
    </lineage>
</organism>